<reference evidence="2" key="1">
    <citation type="submission" date="2023-10" db="EMBL/GenBank/DDBJ databases">
        <title>Genome assemblies of two species of porcelain crab, Petrolisthes cinctipes and Petrolisthes manimaculis (Anomura: Porcellanidae).</title>
        <authorList>
            <person name="Angst P."/>
        </authorList>
    </citation>
    <scope>NUCLEOTIDE SEQUENCE</scope>
    <source>
        <strain evidence="2">PB745_01</strain>
        <tissue evidence="2">Gill</tissue>
    </source>
</reference>
<gene>
    <name evidence="2" type="ORF">Pcinc_009978</name>
</gene>
<comment type="caution">
    <text evidence="2">The sequence shown here is derived from an EMBL/GenBank/DDBJ whole genome shotgun (WGS) entry which is preliminary data.</text>
</comment>
<accession>A0AAE1G5Q6</accession>
<proteinExistence type="predicted"/>
<evidence type="ECO:0000256" key="1">
    <source>
        <dbReference type="SAM" id="MobiDB-lite"/>
    </source>
</evidence>
<dbReference type="AlphaFoldDB" id="A0AAE1G5Q6"/>
<sequence length="89" mass="10723">MTRGRPHKEEDNHYHSTGTKVYLTSRVCVCVDRGGTVRRATNKSQMREKREEQEERRTRGEKNKRREEQEERRTRGEKNKRSDEHKQPG</sequence>
<name>A0AAE1G5Q6_PETCI</name>
<evidence type="ECO:0000313" key="2">
    <source>
        <dbReference type="EMBL" id="KAK3885851.1"/>
    </source>
</evidence>
<dbReference type="EMBL" id="JAWQEG010000761">
    <property type="protein sequence ID" value="KAK3885851.1"/>
    <property type="molecule type" value="Genomic_DNA"/>
</dbReference>
<keyword evidence="3" id="KW-1185">Reference proteome</keyword>
<evidence type="ECO:0000313" key="3">
    <source>
        <dbReference type="Proteomes" id="UP001286313"/>
    </source>
</evidence>
<dbReference type="Proteomes" id="UP001286313">
    <property type="component" value="Unassembled WGS sequence"/>
</dbReference>
<protein>
    <submittedName>
        <fullName evidence="2">Uncharacterized protein</fullName>
    </submittedName>
</protein>
<feature type="region of interest" description="Disordered" evidence="1">
    <location>
        <begin position="1"/>
        <end position="89"/>
    </location>
</feature>
<organism evidence="2 3">
    <name type="scientific">Petrolisthes cinctipes</name>
    <name type="common">Flat porcelain crab</name>
    <dbReference type="NCBI Taxonomy" id="88211"/>
    <lineage>
        <taxon>Eukaryota</taxon>
        <taxon>Metazoa</taxon>
        <taxon>Ecdysozoa</taxon>
        <taxon>Arthropoda</taxon>
        <taxon>Crustacea</taxon>
        <taxon>Multicrustacea</taxon>
        <taxon>Malacostraca</taxon>
        <taxon>Eumalacostraca</taxon>
        <taxon>Eucarida</taxon>
        <taxon>Decapoda</taxon>
        <taxon>Pleocyemata</taxon>
        <taxon>Anomura</taxon>
        <taxon>Galatheoidea</taxon>
        <taxon>Porcellanidae</taxon>
        <taxon>Petrolisthes</taxon>
    </lineage>
</organism>
<feature type="compositionally biased region" description="Basic and acidic residues" evidence="1">
    <location>
        <begin position="45"/>
        <end position="89"/>
    </location>
</feature>